<evidence type="ECO:0000256" key="2">
    <source>
        <dbReference type="ARBA" id="ARBA00022475"/>
    </source>
</evidence>
<feature type="transmembrane region" description="Helical" evidence="6">
    <location>
        <begin position="6"/>
        <end position="26"/>
    </location>
</feature>
<gene>
    <name evidence="8" type="ORF">A6X21_20200</name>
</gene>
<dbReference type="EMBL" id="LYDR01000063">
    <property type="protein sequence ID" value="ODA32672.1"/>
    <property type="molecule type" value="Genomic_DNA"/>
</dbReference>
<dbReference type="RefSeq" id="WP_068847183.1">
    <property type="nucleotide sequence ID" value="NZ_LYDR01000063.1"/>
</dbReference>
<dbReference type="InterPro" id="IPR018076">
    <property type="entry name" value="T2SS_GspF_dom"/>
</dbReference>
<feature type="transmembrane region" description="Helical" evidence="6">
    <location>
        <begin position="214"/>
        <end position="234"/>
    </location>
</feature>
<dbReference type="PANTHER" id="PTHR35007">
    <property type="entry name" value="INTEGRAL MEMBRANE PROTEIN-RELATED"/>
    <property type="match status" value="1"/>
</dbReference>
<comment type="subcellular location">
    <subcellularLocation>
        <location evidence="1">Cell membrane</location>
        <topology evidence="1">Multi-pass membrane protein</topology>
    </subcellularLocation>
</comment>
<dbReference type="AlphaFoldDB" id="A0A1C3EHF6"/>
<keyword evidence="4 6" id="KW-1133">Transmembrane helix</keyword>
<evidence type="ECO:0000256" key="3">
    <source>
        <dbReference type="ARBA" id="ARBA00022692"/>
    </source>
</evidence>
<accession>A0A1C3EHF6</accession>
<keyword evidence="2" id="KW-1003">Cell membrane</keyword>
<sequence length="426" mass="47312">MFPLTFTNLMFLAMGIISLILVYRLARRWLSARRKIVRENSQADQSQWSLAKANSAAPEAPITTPSTVQLDAKPVTQDIADVTEGLSILKTASVPSGKANTGGPARWENEKLFVDSSSTYRDRNRGLPRVLAEDLPDSLNRGEMTFGALTPALASLLPEAGSRQDSIRSDLYAAGYYSPRAVMNFSAVRYLAMMLPMIFCGVLLLFVPPRFEPIVIGAIVLMPILGWSLPRLMVRNQARDRRNEIEKAMPDLLDMLNMCVSQGMTVPASLERIRVEMKGAYPALEQELKIINEQSRIGSMDVALKNFSQRVDVPEVHSFTSLLMQTSRMGTSVSGALAEYAETMRESLKQRAEEKGNRATFRLLFPTVLCLMPAVYLFLMGPAIIELSRFFYEGGRDGLDTGSSVIQRLNTNARNRVDGQQGQQAF</sequence>
<evidence type="ECO:0000259" key="7">
    <source>
        <dbReference type="Pfam" id="PF00482"/>
    </source>
</evidence>
<dbReference type="PANTHER" id="PTHR35007:SF2">
    <property type="entry name" value="PILUS ASSEMBLE PROTEIN"/>
    <property type="match status" value="1"/>
</dbReference>
<feature type="domain" description="Type II secretion system protein GspF" evidence="7">
    <location>
        <begin position="253"/>
        <end position="380"/>
    </location>
</feature>
<evidence type="ECO:0000313" key="8">
    <source>
        <dbReference type="EMBL" id="ODA32672.1"/>
    </source>
</evidence>
<comment type="caution">
    <text evidence="8">The sequence shown here is derived from an EMBL/GenBank/DDBJ whole genome shotgun (WGS) entry which is preliminary data.</text>
</comment>
<dbReference type="OrthoDB" id="212987at2"/>
<dbReference type="Pfam" id="PF00482">
    <property type="entry name" value="T2SSF"/>
    <property type="match status" value="1"/>
</dbReference>
<evidence type="ECO:0000256" key="5">
    <source>
        <dbReference type="ARBA" id="ARBA00023136"/>
    </source>
</evidence>
<name>A0A1C3EHF6_9PLAN</name>
<keyword evidence="3 6" id="KW-0812">Transmembrane</keyword>
<dbReference type="Proteomes" id="UP000094828">
    <property type="component" value="Unassembled WGS sequence"/>
</dbReference>
<dbReference type="GO" id="GO:0005886">
    <property type="term" value="C:plasma membrane"/>
    <property type="evidence" value="ECO:0007669"/>
    <property type="project" value="UniProtKB-SubCell"/>
</dbReference>
<evidence type="ECO:0000256" key="6">
    <source>
        <dbReference type="SAM" id="Phobius"/>
    </source>
</evidence>
<reference evidence="8 9" key="1">
    <citation type="submission" date="2016-05" db="EMBL/GenBank/DDBJ databases">
        <title>Genomic and physiological characterization of Planctopirus sp. isolated from fresh water lake.</title>
        <authorList>
            <person name="Subhash Y."/>
            <person name="Ramana C."/>
        </authorList>
    </citation>
    <scope>NUCLEOTIDE SEQUENCE [LARGE SCALE GENOMIC DNA]</scope>
    <source>
        <strain evidence="8 9">JC280</strain>
    </source>
</reference>
<protein>
    <recommendedName>
        <fullName evidence="7">Type II secretion system protein GspF domain-containing protein</fullName>
    </recommendedName>
</protein>
<proteinExistence type="predicted"/>
<feature type="transmembrane region" description="Helical" evidence="6">
    <location>
        <begin position="187"/>
        <end position="208"/>
    </location>
</feature>
<evidence type="ECO:0000313" key="9">
    <source>
        <dbReference type="Proteomes" id="UP000094828"/>
    </source>
</evidence>
<keyword evidence="5 6" id="KW-0472">Membrane</keyword>
<keyword evidence="9" id="KW-1185">Reference proteome</keyword>
<evidence type="ECO:0000256" key="4">
    <source>
        <dbReference type="ARBA" id="ARBA00022989"/>
    </source>
</evidence>
<dbReference type="STRING" id="1841610.A6X21_20200"/>
<organism evidence="8 9">
    <name type="scientific">Planctopirus hydrillae</name>
    <dbReference type="NCBI Taxonomy" id="1841610"/>
    <lineage>
        <taxon>Bacteria</taxon>
        <taxon>Pseudomonadati</taxon>
        <taxon>Planctomycetota</taxon>
        <taxon>Planctomycetia</taxon>
        <taxon>Planctomycetales</taxon>
        <taxon>Planctomycetaceae</taxon>
        <taxon>Planctopirus</taxon>
    </lineage>
</organism>
<evidence type="ECO:0000256" key="1">
    <source>
        <dbReference type="ARBA" id="ARBA00004651"/>
    </source>
</evidence>
<feature type="transmembrane region" description="Helical" evidence="6">
    <location>
        <begin position="363"/>
        <end position="385"/>
    </location>
</feature>